<reference evidence="5" key="1">
    <citation type="submission" date="2023-07" db="EMBL/GenBank/DDBJ databases">
        <title>Myceligenerans salitolerans sp. nov., a halotolerant actinomycete isolated from a salt lake in Xinjiang, China.</title>
        <authorList>
            <person name="Guan T."/>
        </authorList>
    </citation>
    <scope>NUCLEOTIDE SEQUENCE [LARGE SCALE GENOMIC DNA]</scope>
    <source>
        <strain evidence="5">XHU 5031</strain>
    </source>
</reference>
<dbReference type="PROSITE" id="PS50943">
    <property type="entry name" value="HTH_CROC1"/>
    <property type="match status" value="1"/>
</dbReference>
<dbReference type="InterPro" id="IPR052345">
    <property type="entry name" value="Rad_response_metalloprotease"/>
</dbReference>
<dbReference type="PANTHER" id="PTHR43236">
    <property type="entry name" value="ANTITOXIN HIGA1"/>
    <property type="match status" value="1"/>
</dbReference>
<keyword evidence="5" id="KW-1185">Reference proteome</keyword>
<evidence type="ECO:0000256" key="1">
    <source>
        <dbReference type="ARBA" id="ARBA00007227"/>
    </source>
</evidence>
<sequence length="383" mass="42209">MAKPMPITGTVLQWALRDRGLDVRSAAEATGVTPATIRAWIAETKAPNKGQFNSLVKLLGCKPSFLFLPEPPRRPRDHAVEFRKYSGAPSEVPAETSEAVRRAASVLKVSLWLAGRREEDSQRPPPVPRAQSDEDPEAIASQLRSWLNWSLEEQTNSGTTDTSAAKALRNAIQRRGVLVLHMTMDEGVTRGFSLHENDEALIAVNTRDHVRARMFSYAHELAHLTLRDDSVCLTRSNDGIEGFCNRVAAALLMPQAAFRNAVTEKVRGRVSTVEDAKKIRNYFRVSIQAAAIRAETLGLAPATLYQQVLAEADKKIPGGRYTPGTERTKPRIRVDQYGWSFVSSVLDAEESGTLKRSQVLDLLKLSDKELETARGLAMEGAVG</sequence>
<dbReference type="EMBL" id="JAFMPK010000041">
    <property type="protein sequence ID" value="MBO0609366.1"/>
    <property type="molecule type" value="Genomic_DNA"/>
</dbReference>
<proteinExistence type="inferred from homology"/>
<accession>A0ABS3I8L9</accession>
<dbReference type="InterPro" id="IPR010359">
    <property type="entry name" value="IrrE_HExxH"/>
</dbReference>
<dbReference type="Pfam" id="PF01381">
    <property type="entry name" value="HTH_3"/>
    <property type="match status" value="1"/>
</dbReference>
<dbReference type="InterPro" id="IPR001387">
    <property type="entry name" value="Cro/C1-type_HTH"/>
</dbReference>
<evidence type="ECO:0000256" key="2">
    <source>
        <dbReference type="SAM" id="MobiDB-lite"/>
    </source>
</evidence>
<dbReference type="Gene3D" id="1.10.10.2910">
    <property type="match status" value="1"/>
</dbReference>
<organism evidence="4 5">
    <name type="scientific">Myceligenerans salitolerans</name>
    <dbReference type="NCBI Taxonomy" id="1230528"/>
    <lineage>
        <taxon>Bacteria</taxon>
        <taxon>Bacillati</taxon>
        <taxon>Actinomycetota</taxon>
        <taxon>Actinomycetes</taxon>
        <taxon>Micrococcales</taxon>
        <taxon>Promicromonosporaceae</taxon>
        <taxon>Myceligenerans</taxon>
    </lineage>
</organism>
<dbReference type="CDD" id="cd00093">
    <property type="entry name" value="HTH_XRE"/>
    <property type="match status" value="1"/>
</dbReference>
<protein>
    <submittedName>
        <fullName evidence="4">ImmA/IrrE family metallo-endopeptidase</fullName>
    </submittedName>
</protein>
<feature type="region of interest" description="Disordered" evidence="2">
    <location>
        <begin position="117"/>
        <end position="137"/>
    </location>
</feature>
<gene>
    <name evidence="4" type="ORF">J0911_10015</name>
</gene>
<comment type="caution">
    <text evidence="4">The sequence shown here is derived from an EMBL/GenBank/DDBJ whole genome shotgun (WGS) entry which is preliminary data.</text>
</comment>
<dbReference type="SMART" id="SM00530">
    <property type="entry name" value="HTH_XRE"/>
    <property type="match status" value="1"/>
</dbReference>
<name>A0ABS3I8L9_9MICO</name>
<evidence type="ECO:0000259" key="3">
    <source>
        <dbReference type="PROSITE" id="PS50943"/>
    </source>
</evidence>
<dbReference type="RefSeq" id="WP_207275329.1">
    <property type="nucleotide sequence ID" value="NZ_JAFMPK010000041.1"/>
</dbReference>
<dbReference type="PANTHER" id="PTHR43236:SF2">
    <property type="entry name" value="BLL0069 PROTEIN"/>
    <property type="match status" value="1"/>
</dbReference>
<comment type="similarity">
    <text evidence="1">Belongs to the short-chain fatty acyl-CoA assimilation regulator (ScfR) family.</text>
</comment>
<dbReference type="Proteomes" id="UP000664617">
    <property type="component" value="Unassembled WGS sequence"/>
</dbReference>
<feature type="domain" description="HTH cro/C1-type" evidence="3">
    <location>
        <begin position="27"/>
        <end position="66"/>
    </location>
</feature>
<dbReference type="Pfam" id="PF06114">
    <property type="entry name" value="Peptidase_M78"/>
    <property type="match status" value="1"/>
</dbReference>
<dbReference type="SUPFAM" id="SSF47413">
    <property type="entry name" value="lambda repressor-like DNA-binding domains"/>
    <property type="match status" value="1"/>
</dbReference>
<evidence type="ECO:0000313" key="5">
    <source>
        <dbReference type="Proteomes" id="UP000664617"/>
    </source>
</evidence>
<dbReference type="InterPro" id="IPR010982">
    <property type="entry name" value="Lambda_DNA-bd_dom_sf"/>
</dbReference>
<evidence type="ECO:0000313" key="4">
    <source>
        <dbReference type="EMBL" id="MBO0609366.1"/>
    </source>
</evidence>